<proteinExistence type="predicted"/>
<gene>
    <name evidence="1" type="ORF">LMG26411_00786</name>
</gene>
<organism evidence="1 2">
    <name type="scientific">Cupriavidus numazuensis</name>
    <dbReference type="NCBI Taxonomy" id="221992"/>
    <lineage>
        <taxon>Bacteria</taxon>
        <taxon>Pseudomonadati</taxon>
        <taxon>Pseudomonadota</taxon>
        <taxon>Betaproteobacteria</taxon>
        <taxon>Burkholderiales</taxon>
        <taxon>Burkholderiaceae</taxon>
        <taxon>Cupriavidus</taxon>
    </lineage>
</organism>
<dbReference type="Proteomes" id="UP000672657">
    <property type="component" value="Unassembled WGS sequence"/>
</dbReference>
<keyword evidence="2" id="KW-1185">Reference proteome</keyword>
<accession>A0ABM8TBG4</accession>
<protein>
    <recommendedName>
        <fullName evidence="3">Gingipain domain-containing protein</fullName>
    </recommendedName>
</protein>
<name>A0ABM8TBG4_9BURK</name>
<comment type="caution">
    <text evidence="1">The sequence shown here is derived from an EMBL/GenBank/DDBJ whole genome shotgun (WGS) entry which is preliminary data.</text>
</comment>
<evidence type="ECO:0000313" key="2">
    <source>
        <dbReference type="Proteomes" id="UP000672657"/>
    </source>
</evidence>
<evidence type="ECO:0008006" key="3">
    <source>
        <dbReference type="Google" id="ProtNLM"/>
    </source>
</evidence>
<sequence>MSETSLPIALGVHADTGQPLADLDEAGIEAFCTREQAGRRAPERAAEKARQIDTYAVMGDVDADNLAEAGWGLLFAADTDPAPYLDALSPLIEKRRSEAGEVKIFHGPDGCLPGDTATTWLARHKVSLNVVDPALGVPYYLVLIGPPDGISFAFQYTLDLYWAVGRLDFAELEDYRRYADSIVAYESAPAVPSRRNVALFATCHDFDRATQMLTRQLATPLAMGTAQTKPLGERQGFAMRALLGDAATKAALTGLLRGDGPDGAPAVLLTGSHGMCVRADDHRIADVQGALVCQDWPGYGAIDASHWFAASDIPADAKCHGLIHFCFACFGAGAPDLDNFSAPGADSHRIAPYPFTARLPQRLLAHPQGGALAVLGHVDRAWAYSFQSERADPQTQGFRDVVGSLLRGQRVGQATDRFNIRWAALSTELADVLRDRSAGAAVSETELALRWIARDDARNYVVLGDPAVRLRVADMER</sequence>
<reference evidence="1 2" key="1">
    <citation type="submission" date="2021-03" db="EMBL/GenBank/DDBJ databases">
        <authorList>
            <person name="Peeters C."/>
        </authorList>
    </citation>
    <scope>NUCLEOTIDE SEQUENCE [LARGE SCALE GENOMIC DNA]</scope>
    <source>
        <strain evidence="1 2">LMG 26411</strain>
    </source>
</reference>
<evidence type="ECO:0000313" key="1">
    <source>
        <dbReference type="EMBL" id="CAG2133468.1"/>
    </source>
</evidence>
<dbReference type="EMBL" id="CAJPVI010000003">
    <property type="protein sequence ID" value="CAG2133468.1"/>
    <property type="molecule type" value="Genomic_DNA"/>
</dbReference>
<dbReference type="RefSeq" id="WP_211952000.1">
    <property type="nucleotide sequence ID" value="NZ_CAJPVI010000003.1"/>
</dbReference>